<evidence type="ECO:0000313" key="3">
    <source>
        <dbReference type="EMBL" id="RCW66512.1"/>
    </source>
</evidence>
<feature type="transmembrane region" description="Helical" evidence="2">
    <location>
        <begin position="21"/>
        <end position="39"/>
    </location>
</feature>
<comment type="caution">
    <text evidence="3">The sequence shown here is derived from an EMBL/GenBank/DDBJ whole genome shotgun (WGS) entry which is preliminary data.</text>
</comment>
<dbReference type="GO" id="GO:0043683">
    <property type="term" value="P:type IV pilus assembly"/>
    <property type="evidence" value="ECO:0007669"/>
    <property type="project" value="TreeGrafter"/>
</dbReference>
<dbReference type="RefSeq" id="WP_011784346.1">
    <property type="nucleotide sequence ID" value="NZ_QPJI01000010.1"/>
</dbReference>
<proteinExistence type="predicted"/>
<dbReference type="InterPro" id="IPR007813">
    <property type="entry name" value="PilN"/>
</dbReference>
<dbReference type="Pfam" id="PF05137">
    <property type="entry name" value="PilN"/>
    <property type="match status" value="1"/>
</dbReference>
<feature type="coiled-coil region" evidence="1">
    <location>
        <begin position="57"/>
        <end position="91"/>
    </location>
</feature>
<dbReference type="EMBL" id="QPJI01000010">
    <property type="protein sequence ID" value="RCW66512.1"/>
    <property type="molecule type" value="Genomic_DNA"/>
</dbReference>
<name>A0A368XEX0_MARNT</name>
<keyword evidence="2" id="KW-0472">Membrane</keyword>
<sequence length="187" mass="21538">MAKINLRPWREELRAEKQKQFVVMILGAVIIAGGLAFLWKSDMDSRIAYQQSRNAYIETATKELDKQIKEIENLKRQRDELLARMQVIQDLQGKRPVIVRVFDELVRTLPDGLYYTDLKKTGERLDIVGMAESNSRISNLMRQFEDSEWFANPNLTNVAAADSARSGYSQFNLSVQQRTPEPEGEDN</sequence>
<gene>
    <name evidence="3" type="ORF">DET61_11059</name>
</gene>
<accession>A0A368XEX0</accession>
<dbReference type="AlphaFoldDB" id="A0A368XEX0"/>
<dbReference type="InterPro" id="IPR052534">
    <property type="entry name" value="Extracell_DNA_Util/SecSys_Comp"/>
</dbReference>
<keyword evidence="2" id="KW-1133">Transmembrane helix</keyword>
<organism evidence="3 4">
    <name type="scientific">Marinobacter nauticus</name>
    <name type="common">Marinobacter hydrocarbonoclasticus</name>
    <name type="synonym">Marinobacter aquaeolei</name>
    <dbReference type="NCBI Taxonomy" id="2743"/>
    <lineage>
        <taxon>Bacteria</taxon>
        <taxon>Pseudomonadati</taxon>
        <taxon>Pseudomonadota</taxon>
        <taxon>Gammaproteobacteria</taxon>
        <taxon>Pseudomonadales</taxon>
        <taxon>Marinobacteraceae</taxon>
        <taxon>Marinobacter</taxon>
    </lineage>
</organism>
<dbReference type="Proteomes" id="UP000253647">
    <property type="component" value="Unassembled WGS sequence"/>
</dbReference>
<keyword evidence="1" id="KW-0175">Coiled coil</keyword>
<dbReference type="OMA" id="GMAQSNE"/>
<dbReference type="PANTHER" id="PTHR40278:SF2">
    <property type="entry name" value="TYPE IV PILUS INNER MEMBRANE COMPONENT PILN"/>
    <property type="match status" value="1"/>
</dbReference>
<reference evidence="3 4" key="1">
    <citation type="submission" date="2018-07" db="EMBL/GenBank/DDBJ databases">
        <title>Freshwater and sediment microbial communities from various areas in North America, analyzing microbe dynamics in response to fracking.</title>
        <authorList>
            <person name="Lamendella R."/>
        </authorList>
    </citation>
    <scope>NUCLEOTIDE SEQUENCE [LARGE SCALE GENOMIC DNA]</scope>
    <source>
        <strain evidence="3 4">105B</strain>
    </source>
</reference>
<evidence type="ECO:0000256" key="2">
    <source>
        <dbReference type="SAM" id="Phobius"/>
    </source>
</evidence>
<protein>
    <submittedName>
        <fullName evidence="3">Type IV pilus assembly protein PilN</fullName>
    </submittedName>
</protein>
<dbReference type="PANTHER" id="PTHR40278">
    <property type="entry name" value="DNA UTILIZATION PROTEIN HOFN"/>
    <property type="match status" value="1"/>
</dbReference>
<dbReference type="GO" id="GO:0043107">
    <property type="term" value="P:type IV pilus-dependent motility"/>
    <property type="evidence" value="ECO:0007669"/>
    <property type="project" value="TreeGrafter"/>
</dbReference>
<evidence type="ECO:0000313" key="4">
    <source>
        <dbReference type="Proteomes" id="UP000253647"/>
    </source>
</evidence>
<keyword evidence="2" id="KW-0812">Transmembrane</keyword>
<evidence type="ECO:0000256" key="1">
    <source>
        <dbReference type="SAM" id="Coils"/>
    </source>
</evidence>